<gene>
    <name evidence="1" type="ORF">BRARA_D02587</name>
</gene>
<name>A0A397ZVR5_BRACM</name>
<dbReference type="Proteomes" id="UP000264353">
    <property type="component" value="Chromosome A4"/>
</dbReference>
<evidence type="ECO:0000313" key="2">
    <source>
        <dbReference type="Proteomes" id="UP000264353"/>
    </source>
</evidence>
<proteinExistence type="predicted"/>
<protein>
    <submittedName>
        <fullName evidence="1">Uncharacterized protein</fullName>
    </submittedName>
</protein>
<reference evidence="1 2" key="1">
    <citation type="submission" date="2018-06" db="EMBL/GenBank/DDBJ databases">
        <title>WGS assembly of Brassica rapa FPsc.</title>
        <authorList>
            <person name="Bowman J."/>
            <person name="Kohchi T."/>
            <person name="Yamato K."/>
            <person name="Jenkins J."/>
            <person name="Shu S."/>
            <person name="Ishizaki K."/>
            <person name="Yamaoka S."/>
            <person name="Nishihama R."/>
            <person name="Nakamura Y."/>
            <person name="Berger F."/>
            <person name="Adam C."/>
            <person name="Aki S."/>
            <person name="Althoff F."/>
            <person name="Araki T."/>
            <person name="Arteaga-Vazquez M."/>
            <person name="Balasubrmanian S."/>
            <person name="Bauer D."/>
            <person name="Boehm C."/>
            <person name="Briginshaw L."/>
            <person name="Caballero-Perez J."/>
            <person name="Catarino B."/>
            <person name="Chen F."/>
            <person name="Chiyoda S."/>
            <person name="Chovatia M."/>
            <person name="Davies K."/>
            <person name="Delmans M."/>
            <person name="Demura T."/>
            <person name="Dierschke T."/>
            <person name="Dolan L."/>
            <person name="Dorantes-Acosta A."/>
            <person name="Eklund D."/>
            <person name="Florent S."/>
            <person name="Flores-Sandoval E."/>
            <person name="Fujiyama A."/>
            <person name="Fukuzawa H."/>
            <person name="Galik B."/>
            <person name="Grimanelli D."/>
            <person name="Grimwood J."/>
            <person name="Grossniklaus U."/>
            <person name="Hamada T."/>
            <person name="Haseloff J."/>
            <person name="Hetherington A."/>
            <person name="Higo A."/>
            <person name="Hirakawa Y."/>
            <person name="Hundley H."/>
            <person name="Ikeda Y."/>
            <person name="Inoue K."/>
            <person name="Inoue S."/>
            <person name="Ishida S."/>
            <person name="Jia Q."/>
            <person name="Kakita M."/>
            <person name="Kanazawa T."/>
            <person name="Kawai Y."/>
            <person name="Kawashima T."/>
            <person name="Kennedy M."/>
            <person name="Kinose K."/>
            <person name="Kinoshita T."/>
            <person name="Kohara Y."/>
            <person name="Koide E."/>
            <person name="Komatsu K."/>
            <person name="Kopischke S."/>
            <person name="Kubo M."/>
            <person name="Kyozuka J."/>
            <person name="Lagercrantz U."/>
            <person name="Lin S."/>
            <person name="Lindquist E."/>
            <person name="Lipzen A."/>
            <person name="Lu C."/>
            <person name="Luna E."/>
            <person name="Martienssen R."/>
            <person name="Minamino N."/>
            <person name="Mizutani M."/>
            <person name="Mizutani M."/>
            <person name="Mochizuki N."/>
            <person name="Monte I."/>
            <person name="Mosher R."/>
            <person name="Nagasaki H."/>
            <person name="Nakagami H."/>
            <person name="Naramoto S."/>
            <person name="Nishitani K."/>
            <person name="Ohtani M."/>
            <person name="Okamoto T."/>
            <person name="Okumura M."/>
            <person name="Phillips J."/>
            <person name="Pollak B."/>
            <person name="Reinders A."/>
            <person name="Roevekamp M."/>
            <person name="Sano R."/>
            <person name="Sawa S."/>
            <person name="Schmid M."/>
            <person name="Shirakawa M."/>
            <person name="Solano R."/>
            <person name="Spunde A."/>
            <person name="Suetsugu N."/>
            <person name="Sugano S."/>
            <person name="Sugiyama A."/>
            <person name="Sun R."/>
            <person name="Suzuki Y."/>
            <person name="Takenaka M."/>
            <person name="Takezawa D."/>
            <person name="Tomogane H."/>
            <person name="Tsuzuki M."/>
            <person name="Ueda T."/>
            <person name="Umeda M."/>
            <person name="Ward J."/>
            <person name="Watanabe Y."/>
            <person name="Yazaki K."/>
            <person name="Yokoyama R."/>
            <person name="Yoshitake Y."/>
            <person name="Yotsui I."/>
            <person name="Zachgo S."/>
            <person name="Schmutz J."/>
        </authorList>
    </citation>
    <scope>NUCLEOTIDE SEQUENCE [LARGE SCALE GENOMIC DNA]</scope>
    <source>
        <strain evidence="2">cv. B-3</strain>
    </source>
</reference>
<evidence type="ECO:0000313" key="1">
    <source>
        <dbReference type="EMBL" id="RID67510.1"/>
    </source>
</evidence>
<organism evidence="1 2">
    <name type="scientific">Brassica campestris</name>
    <name type="common">Field mustard</name>
    <dbReference type="NCBI Taxonomy" id="3711"/>
    <lineage>
        <taxon>Eukaryota</taxon>
        <taxon>Viridiplantae</taxon>
        <taxon>Streptophyta</taxon>
        <taxon>Embryophyta</taxon>
        <taxon>Tracheophyta</taxon>
        <taxon>Spermatophyta</taxon>
        <taxon>Magnoliopsida</taxon>
        <taxon>eudicotyledons</taxon>
        <taxon>Gunneridae</taxon>
        <taxon>Pentapetalae</taxon>
        <taxon>rosids</taxon>
        <taxon>malvids</taxon>
        <taxon>Brassicales</taxon>
        <taxon>Brassicaceae</taxon>
        <taxon>Brassiceae</taxon>
        <taxon>Brassica</taxon>
    </lineage>
</organism>
<sequence>MQPRYPTIFPLTSLTIKGGLWVLTCYSLAMLLSRIENQDLGDERKEAAD</sequence>
<dbReference type="AlphaFoldDB" id="A0A397ZVR5"/>
<accession>A0A397ZVR5</accession>
<dbReference type="EMBL" id="CM010631">
    <property type="protein sequence ID" value="RID67510.1"/>
    <property type="molecule type" value="Genomic_DNA"/>
</dbReference>